<keyword evidence="12" id="KW-1185">Reference proteome</keyword>
<evidence type="ECO:0000256" key="7">
    <source>
        <dbReference type="ARBA" id="ARBA00022989"/>
    </source>
</evidence>
<evidence type="ECO:0000313" key="11">
    <source>
        <dbReference type="EMBL" id="SNX45518.1"/>
    </source>
</evidence>
<evidence type="ECO:0000256" key="8">
    <source>
        <dbReference type="ARBA" id="ARBA00023136"/>
    </source>
</evidence>
<comment type="function">
    <text evidence="9">Component of the type II secretion system required for the energy-dependent secretion of extracellular factors such as proteases and toxins from the periplasm.</text>
</comment>
<keyword evidence="6 9" id="KW-0812">Transmembrane</keyword>
<comment type="PTM">
    <text evidence="9">Cleaved by prepilin peptidase.</text>
</comment>
<keyword evidence="3" id="KW-1003">Cell membrane</keyword>
<dbReference type="GO" id="GO:0015628">
    <property type="term" value="P:protein secretion by the type II secretion system"/>
    <property type="evidence" value="ECO:0007669"/>
    <property type="project" value="UniProtKB-UniRule"/>
</dbReference>
<comment type="subunit">
    <text evidence="9">Type II secretion is composed of four main components: the outer membrane complex, the inner membrane complex, the cytoplasmic secretion ATPase and the periplasm-spanning pseudopilus.</text>
</comment>
<evidence type="ECO:0000256" key="9">
    <source>
        <dbReference type="RuleBase" id="RU368030"/>
    </source>
</evidence>
<name>A0A240E9W2_9GAMM</name>
<dbReference type="InterPro" id="IPR012902">
    <property type="entry name" value="N_methyl_site"/>
</dbReference>
<sequence length="141" mass="15695">MTQHYAGRRIQAAFTLLEVLVALAIFAVTALALMKIAMNNTQSIQQNQLRTEAHFVAMNVAEEINIRGEWLTGIASEERSEQGERWKVTQTATSTISPDIQKIEIQVAYIDPDLQNVDNAQGITSLSVFNYRQAQQAGTTQ</sequence>
<feature type="transmembrane region" description="Helical" evidence="9">
    <location>
        <begin position="12"/>
        <end position="34"/>
    </location>
</feature>
<dbReference type="OrthoDB" id="6712888at2"/>
<dbReference type="Proteomes" id="UP000219042">
    <property type="component" value="Unassembled WGS sequence"/>
</dbReference>
<evidence type="ECO:0000256" key="3">
    <source>
        <dbReference type="ARBA" id="ARBA00022475"/>
    </source>
</evidence>
<keyword evidence="7 9" id="KW-1133">Transmembrane helix</keyword>
<dbReference type="Gene3D" id="3.30.1300.30">
    <property type="entry name" value="GSPII I/J protein-like"/>
    <property type="match status" value="1"/>
</dbReference>
<dbReference type="NCBIfam" id="TIGR02532">
    <property type="entry name" value="IV_pilin_GFxxxE"/>
    <property type="match status" value="1"/>
</dbReference>
<dbReference type="PANTHER" id="PTHR38779:SF2">
    <property type="entry name" value="TYPE II SECRETION SYSTEM PROTEIN I-RELATED"/>
    <property type="match status" value="1"/>
</dbReference>
<evidence type="ECO:0000256" key="4">
    <source>
        <dbReference type="ARBA" id="ARBA00022481"/>
    </source>
</evidence>
<evidence type="ECO:0000256" key="2">
    <source>
        <dbReference type="ARBA" id="ARBA00008358"/>
    </source>
</evidence>
<dbReference type="Pfam" id="PF07963">
    <property type="entry name" value="N_methyl"/>
    <property type="match status" value="1"/>
</dbReference>
<protein>
    <recommendedName>
        <fullName evidence="9">Type II secretion system protein I</fullName>
        <shortName evidence="9">T2SS minor pseudopilin I</shortName>
    </recommendedName>
</protein>
<dbReference type="SUPFAM" id="SSF54523">
    <property type="entry name" value="Pili subunits"/>
    <property type="match status" value="1"/>
</dbReference>
<evidence type="ECO:0000256" key="1">
    <source>
        <dbReference type="ARBA" id="ARBA00004377"/>
    </source>
</evidence>
<evidence type="ECO:0000313" key="12">
    <source>
        <dbReference type="Proteomes" id="UP000219042"/>
    </source>
</evidence>
<dbReference type="InterPro" id="IPR010052">
    <property type="entry name" value="T2SS_protein-GspI"/>
</dbReference>
<reference evidence="12" key="1">
    <citation type="submission" date="2016-09" db="EMBL/GenBank/DDBJ databases">
        <authorList>
            <person name="Varghese N."/>
            <person name="Submissions S."/>
        </authorList>
    </citation>
    <scope>NUCLEOTIDE SEQUENCE [LARGE SCALE GENOMIC DNA]</scope>
    <source>
        <strain evidence="12">ANC 4466</strain>
    </source>
</reference>
<accession>A0A240E9W2</accession>
<dbReference type="InterPro" id="IPR045584">
    <property type="entry name" value="Pilin-like"/>
</dbReference>
<evidence type="ECO:0000256" key="6">
    <source>
        <dbReference type="ARBA" id="ARBA00022692"/>
    </source>
</evidence>
<organism evidence="11 12">
    <name type="scientific">Acinetobacter puyangensis</name>
    <dbReference type="NCBI Taxonomy" id="1096779"/>
    <lineage>
        <taxon>Bacteria</taxon>
        <taxon>Pseudomonadati</taxon>
        <taxon>Pseudomonadota</taxon>
        <taxon>Gammaproteobacteria</taxon>
        <taxon>Moraxellales</taxon>
        <taxon>Moraxellaceae</taxon>
        <taxon>Acinetobacter</taxon>
    </lineage>
</organism>
<comment type="subcellular location">
    <subcellularLocation>
        <location evidence="1 9">Cell inner membrane</location>
        <topology evidence="1 9">Single-pass membrane protein</topology>
    </subcellularLocation>
</comment>
<evidence type="ECO:0000259" key="10">
    <source>
        <dbReference type="Pfam" id="PF02501"/>
    </source>
</evidence>
<dbReference type="NCBIfam" id="TIGR01707">
    <property type="entry name" value="gspI"/>
    <property type="match status" value="1"/>
</dbReference>
<dbReference type="AlphaFoldDB" id="A0A240E9W2"/>
<dbReference type="RefSeq" id="WP_097079297.1">
    <property type="nucleotide sequence ID" value="NZ_BAABHT010000005.1"/>
</dbReference>
<feature type="domain" description="Type II secretion system protein GspI C-terminal" evidence="10">
    <location>
        <begin position="50"/>
        <end position="126"/>
    </location>
</feature>
<proteinExistence type="inferred from homology"/>
<dbReference type="EMBL" id="OANT01000005">
    <property type="protein sequence ID" value="SNX45518.1"/>
    <property type="molecule type" value="Genomic_DNA"/>
</dbReference>
<dbReference type="InterPro" id="IPR003413">
    <property type="entry name" value="T2SS_GspI_C"/>
</dbReference>
<comment type="similarity">
    <text evidence="2 9">Belongs to the GSP I family.</text>
</comment>
<dbReference type="PANTHER" id="PTHR38779">
    <property type="entry name" value="TYPE II SECRETION SYSTEM PROTEIN I-RELATED"/>
    <property type="match status" value="1"/>
</dbReference>
<gene>
    <name evidence="11" type="ORF">SAMN05421731_10572</name>
</gene>
<keyword evidence="5 9" id="KW-0997">Cell inner membrane</keyword>
<dbReference type="Pfam" id="PF02501">
    <property type="entry name" value="T2SSI"/>
    <property type="match status" value="1"/>
</dbReference>
<evidence type="ECO:0000256" key="5">
    <source>
        <dbReference type="ARBA" id="ARBA00022519"/>
    </source>
</evidence>
<dbReference type="GO" id="GO:0015627">
    <property type="term" value="C:type II protein secretion system complex"/>
    <property type="evidence" value="ECO:0007669"/>
    <property type="project" value="UniProtKB-UniRule"/>
</dbReference>
<dbReference type="GO" id="GO:0005886">
    <property type="term" value="C:plasma membrane"/>
    <property type="evidence" value="ECO:0007669"/>
    <property type="project" value="UniProtKB-SubCell"/>
</dbReference>
<keyword evidence="4 9" id="KW-0488">Methylation</keyword>
<keyword evidence="8 9" id="KW-0472">Membrane</keyword>